<evidence type="ECO:0000256" key="3">
    <source>
        <dbReference type="ARBA" id="ARBA00022475"/>
    </source>
</evidence>
<gene>
    <name evidence="20" type="ORF">IAA93_05460</name>
</gene>
<feature type="transmembrane region" description="Helical" evidence="19">
    <location>
        <begin position="94"/>
        <end position="116"/>
    </location>
</feature>
<evidence type="ECO:0000256" key="10">
    <source>
        <dbReference type="ARBA" id="ARBA00022989"/>
    </source>
</evidence>
<keyword evidence="4" id="KW-0444">Lipid biosynthesis</keyword>
<protein>
    <submittedName>
        <fullName evidence="20">Diacylglycerol kinase family protein</fullName>
    </submittedName>
</protein>
<feature type="binding site" evidence="17">
    <location>
        <position position="27"/>
    </location>
    <ligand>
        <name>ATP</name>
        <dbReference type="ChEBI" id="CHEBI:30616"/>
    </ligand>
</feature>
<reference evidence="20" key="1">
    <citation type="journal article" date="2021" name="PeerJ">
        <title>Extensive microbial diversity within the chicken gut microbiome revealed by metagenomics and culture.</title>
        <authorList>
            <person name="Gilroy R."/>
            <person name="Ravi A."/>
            <person name="Getino M."/>
            <person name="Pursley I."/>
            <person name="Horton D.L."/>
            <person name="Alikhan N.F."/>
            <person name="Baker D."/>
            <person name="Gharbi K."/>
            <person name="Hall N."/>
            <person name="Watson M."/>
            <person name="Adriaenssens E.M."/>
            <person name="Foster-Nyarko E."/>
            <person name="Jarju S."/>
            <person name="Secka A."/>
            <person name="Antonio M."/>
            <person name="Oren A."/>
            <person name="Chaudhuri R.R."/>
            <person name="La Ragione R."/>
            <person name="Hildebrand F."/>
            <person name="Pallen M.J."/>
        </authorList>
    </citation>
    <scope>NUCLEOTIDE SEQUENCE</scope>
    <source>
        <strain evidence="20">MalCec1-1739</strain>
    </source>
</reference>
<organism evidence="20 21">
    <name type="scientific">Candidatus Avibacteroides avistercoris</name>
    <dbReference type="NCBI Taxonomy" id="2840690"/>
    <lineage>
        <taxon>Bacteria</taxon>
        <taxon>Pseudomonadati</taxon>
        <taxon>Bacteroidota</taxon>
        <taxon>Bacteroidia</taxon>
        <taxon>Bacteroidales</taxon>
        <taxon>Bacteroidaceae</taxon>
        <taxon>Bacteroidaceae incertae sedis</taxon>
        <taxon>Candidatus Avibacteroides</taxon>
    </lineage>
</organism>
<dbReference type="GO" id="GO:0005886">
    <property type="term" value="C:plasma membrane"/>
    <property type="evidence" value="ECO:0007669"/>
    <property type="project" value="UniProtKB-SubCell"/>
</dbReference>
<dbReference type="Proteomes" id="UP000787625">
    <property type="component" value="Unassembled WGS sequence"/>
</dbReference>
<evidence type="ECO:0000256" key="9">
    <source>
        <dbReference type="ARBA" id="ARBA00022840"/>
    </source>
</evidence>
<keyword evidence="18" id="KW-0460">Magnesium</keyword>
<dbReference type="InterPro" id="IPR000829">
    <property type="entry name" value="DAGK"/>
</dbReference>
<comment type="cofactor">
    <cofactor evidence="18">
        <name>Mg(2+)</name>
        <dbReference type="ChEBI" id="CHEBI:18420"/>
    </cofactor>
    <text evidence="18">Mn(2+), Zn(2+), Cd(2+) and Co(2+) support activity to lesser extents.</text>
</comment>
<keyword evidence="12 19" id="KW-0472">Membrane</keyword>
<evidence type="ECO:0000256" key="12">
    <source>
        <dbReference type="ARBA" id="ARBA00023136"/>
    </source>
</evidence>
<keyword evidence="6 19" id="KW-0812">Transmembrane</keyword>
<dbReference type="GO" id="GO:0008654">
    <property type="term" value="P:phospholipid biosynthetic process"/>
    <property type="evidence" value="ECO:0007669"/>
    <property type="project" value="UniProtKB-KW"/>
</dbReference>
<feature type="transmembrane region" description="Helical" evidence="19">
    <location>
        <begin position="30"/>
        <end position="47"/>
    </location>
</feature>
<feature type="binding site" evidence="18">
    <location>
        <position position="27"/>
    </location>
    <ligand>
        <name>a divalent metal cation</name>
        <dbReference type="ChEBI" id="CHEBI:60240"/>
    </ligand>
</feature>
<dbReference type="AlphaFoldDB" id="A0A9D2ZUH5"/>
<evidence type="ECO:0000256" key="15">
    <source>
        <dbReference type="PIRSR" id="PIRSR600829-1"/>
    </source>
</evidence>
<evidence type="ECO:0000256" key="1">
    <source>
        <dbReference type="ARBA" id="ARBA00004651"/>
    </source>
</evidence>
<name>A0A9D2ZUH5_9BACT</name>
<dbReference type="PANTHER" id="PTHR34299">
    <property type="entry name" value="DIACYLGLYCEROL KINASE"/>
    <property type="match status" value="1"/>
</dbReference>
<evidence type="ECO:0000313" key="21">
    <source>
        <dbReference type="Proteomes" id="UP000787625"/>
    </source>
</evidence>
<evidence type="ECO:0000256" key="4">
    <source>
        <dbReference type="ARBA" id="ARBA00022516"/>
    </source>
</evidence>
<reference evidence="20" key="2">
    <citation type="submission" date="2021-04" db="EMBL/GenBank/DDBJ databases">
        <authorList>
            <person name="Gilroy R."/>
        </authorList>
    </citation>
    <scope>NUCLEOTIDE SEQUENCE</scope>
    <source>
        <strain evidence="20">MalCec1-1739</strain>
    </source>
</reference>
<evidence type="ECO:0000256" key="7">
    <source>
        <dbReference type="ARBA" id="ARBA00022741"/>
    </source>
</evidence>
<dbReference type="GO" id="GO:0046872">
    <property type="term" value="F:metal ion binding"/>
    <property type="evidence" value="ECO:0007669"/>
    <property type="project" value="UniProtKB-KW"/>
</dbReference>
<comment type="similarity">
    <text evidence="2">Belongs to the bacterial diacylglycerol kinase family.</text>
</comment>
<keyword evidence="5" id="KW-0808">Transferase</keyword>
<dbReference type="Pfam" id="PF01219">
    <property type="entry name" value="DAGK_prokar"/>
    <property type="match status" value="1"/>
</dbReference>
<feature type="binding site" evidence="17">
    <location>
        <position position="75"/>
    </location>
    <ligand>
        <name>ATP</name>
        <dbReference type="ChEBI" id="CHEBI:30616"/>
    </ligand>
</feature>
<feature type="transmembrane region" description="Helical" evidence="19">
    <location>
        <begin position="54"/>
        <end position="74"/>
    </location>
</feature>
<feature type="binding site" evidence="17">
    <location>
        <begin position="93"/>
        <end position="94"/>
    </location>
    <ligand>
        <name>ATP</name>
        <dbReference type="ChEBI" id="CHEBI:30616"/>
    </ligand>
</feature>
<comment type="caution">
    <text evidence="20">The sequence shown here is derived from an EMBL/GenBank/DDBJ whole genome shotgun (WGS) entry which is preliminary data.</text>
</comment>
<keyword evidence="9 17" id="KW-0067">ATP-binding</keyword>
<evidence type="ECO:0000256" key="14">
    <source>
        <dbReference type="ARBA" id="ARBA00023264"/>
    </source>
</evidence>
<feature type="binding site" evidence="17">
    <location>
        <position position="15"/>
    </location>
    <ligand>
        <name>ATP</name>
        <dbReference type="ChEBI" id="CHEBI:30616"/>
    </ligand>
</feature>
<feature type="active site" description="Proton acceptor" evidence="15">
    <location>
        <position position="68"/>
    </location>
</feature>
<dbReference type="GO" id="GO:0016301">
    <property type="term" value="F:kinase activity"/>
    <property type="evidence" value="ECO:0007669"/>
    <property type="project" value="UniProtKB-KW"/>
</dbReference>
<dbReference type="Gene3D" id="1.10.287.3610">
    <property type="match status" value="1"/>
</dbReference>
<evidence type="ECO:0000256" key="17">
    <source>
        <dbReference type="PIRSR" id="PIRSR600829-3"/>
    </source>
</evidence>
<comment type="subcellular location">
    <subcellularLocation>
        <location evidence="1">Cell membrane</location>
        <topology evidence="1">Multi-pass membrane protein</topology>
    </subcellularLocation>
</comment>
<evidence type="ECO:0000256" key="19">
    <source>
        <dbReference type="SAM" id="Phobius"/>
    </source>
</evidence>
<feature type="binding site" evidence="18">
    <location>
        <position position="75"/>
    </location>
    <ligand>
        <name>a divalent metal cation</name>
        <dbReference type="ChEBI" id="CHEBI:60240"/>
    </ligand>
</feature>
<dbReference type="PANTHER" id="PTHR34299:SF1">
    <property type="entry name" value="DIACYLGLYCEROL KINASE"/>
    <property type="match status" value="1"/>
</dbReference>
<sequence>MDKFNFAKRIKSFVYAWRGIVVLISHEHNAWIHSFAAIVVVIAGLLLELNRMEWVAVTGCIAAVFAAEAFNTAIEKLVDIVSPQHNPKAGMVKDIAAGAVLITAIGAATIGFIIFVPHIISAIR</sequence>
<keyword evidence="13" id="KW-0594">Phospholipid biosynthesis</keyword>
<dbReference type="InterPro" id="IPR036945">
    <property type="entry name" value="DAGK_sf"/>
</dbReference>
<keyword evidence="11" id="KW-0443">Lipid metabolism</keyword>
<evidence type="ECO:0000256" key="18">
    <source>
        <dbReference type="PIRSR" id="PIRSR600829-4"/>
    </source>
</evidence>
<evidence type="ECO:0000256" key="6">
    <source>
        <dbReference type="ARBA" id="ARBA00022692"/>
    </source>
</evidence>
<keyword evidence="18" id="KW-0479">Metal-binding</keyword>
<evidence type="ECO:0000256" key="11">
    <source>
        <dbReference type="ARBA" id="ARBA00023098"/>
    </source>
</evidence>
<keyword evidence="8 20" id="KW-0418">Kinase</keyword>
<keyword evidence="14" id="KW-1208">Phospholipid metabolism</keyword>
<dbReference type="InterPro" id="IPR033717">
    <property type="entry name" value="UDPK"/>
</dbReference>
<evidence type="ECO:0000256" key="13">
    <source>
        <dbReference type="ARBA" id="ARBA00023209"/>
    </source>
</evidence>
<evidence type="ECO:0000256" key="16">
    <source>
        <dbReference type="PIRSR" id="PIRSR600829-2"/>
    </source>
</evidence>
<keyword evidence="7 17" id="KW-0547">Nucleotide-binding</keyword>
<evidence type="ECO:0000256" key="5">
    <source>
        <dbReference type="ARBA" id="ARBA00022679"/>
    </source>
</evidence>
<dbReference type="GO" id="GO:0005524">
    <property type="term" value="F:ATP binding"/>
    <property type="evidence" value="ECO:0007669"/>
    <property type="project" value="UniProtKB-KW"/>
</dbReference>
<dbReference type="EMBL" id="DWUP01000116">
    <property type="protein sequence ID" value="HJD53153.1"/>
    <property type="molecule type" value="Genomic_DNA"/>
</dbReference>
<keyword evidence="3" id="KW-1003">Cell membrane</keyword>
<evidence type="ECO:0000256" key="8">
    <source>
        <dbReference type="ARBA" id="ARBA00022777"/>
    </source>
</evidence>
<feature type="binding site" evidence="16">
    <location>
        <position position="68"/>
    </location>
    <ligand>
        <name>substrate</name>
    </ligand>
</feature>
<proteinExistence type="inferred from homology"/>
<evidence type="ECO:0000256" key="2">
    <source>
        <dbReference type="ARBA" id="ARBA00005967"/>
    </source>
</evidence>
<evidence type="ECO:0000313" key="20">
    <source>
        <dbReference type="EMBL" id="HJD53153.1"/>
    </source>
</evidence>
<dbReference type="CDD" id="cd14265">
    <property type="entry name" value="UDPK_IM_like"/>
    <property type="match status" value="1"/>
</dbReference>
<keyword evidence="10 19" id="KW-1133">Transmembrane helix</keyword>
<accession>A0A9D2ZUH5</accession>